<dbReference type="SUPFAM" id="SSF54980">
    <property type="entry name" value="EF-G C-terminal domain-like"/>
    <property type="match status" value="1"/>
</dbReference>
<evidence type="ECO:0000313" key="4">
    <source>
        <dbReference type="EMBL" id="MYD92017.1"/>
    </source>
</evidence>
<accession>A0A6B1DYU8</accession>
<feature type="domain" description="Impact N-terminal" evidence="2">
    <location>
        <begin position="20"/>
        <end position="126"/>
    </location>
</feature>
<dbReference type="GO" id="GO:0006446">
    <property type="term" value="P:regulation of translational initiation"/>
    <property type="evidence" value="ECO:0007669"/>
    <property type="project" value="TreeGrafter"/>
</dbReference>
<evidence type="ECO:0000256" key="1">
    <source>
        <dbReference type="ARBA" id="ARBA00007665"/>
    </source>
</evidence>
<dbReference type="GO" id="GO:0005737">
    <property type="term" value="C:cytoplasm"/>
    <property type="evidence" value="ECO:0007669"/>
    <property type="project" value="TreeGrafter"/>
</dbReference>
<dbReference type="InterPro" id="IPR015269">
    <property type="entry name" value="UPF0029_Impact_C"/>
</dbReference>
<dbReference type="Pfam" id="PF01205">
    <property type="entry name" value="Impact_N"/>
    <property type="match status" value="1"/>
</dbReference>
<dbReference type="InterPro" id="IPR015796">
    <property type="entry name" value="Impact_YigZ-like"/>
</dbReference>
<proteinExistence type="inferred from homology"/>
<dbReference type="SUPFAM" id="SSF54211">
    <property type="entry name" value="Ribosomal protein S5 domain 2-like"/>
    <property type="match status" value="1"/>
</dbReference>
<sequence>MTEGFPIPAAIVQSEQVILRSRFISSLAPAPDPASARAFIAEIKELYDDASHNCWAFVAGAPGSTASVGCSDDGEPTGTAGQPMLKVLLHSGVGEVVAVVTRYFGGTKLGRGGLVRAYSGGVQAALEVLDTVRKVEMVRLALTLEYPMLDRFQRSSTRFGVQVEDTVYSDRVQVWAVLPAHRREEFVRWFTDLTHGKGEVRDPLRG</sequence>
<gene>
    <name evidence="4" type="ORF">F4Y08_17090</name>
</gene>
<comment type="caution">
    <text evidence="4">The sequence shown here is derived from an EMBL/GenBank/DDBJ whole genome shotgun (WGS) entry which is preliminary data.</text>
</comment>
<dbReference type="AlphaFoldDB" id="A0A6B1DYU8"/>
<dbReference type="PROSITE" id="PS00910">
    <property type="entry name" value="UPF0029"/>
    <property type="match status" value="1"/>
</dbReference>
<dbReference type="PANTHER" id="PTHR16301">
    <property type="entry name" value="IMPACT-RELATED"/>
    <property type="match status" value="1"/>
</dbReference>
<feature type="domain" description="UPF0029" evidence="3">
    <location>
        <begin position="142"/>
        <end position="197"/>
    </location>
</feature>
<dbReference type="PANTHER" id="PTHR16301:SF20">
    <property type="entry name" value="IMPACT FAMILY MEMBER YIGZ"/>
    <property type="match status" value="1"/>
</dbReference>
<dbReference type="InterPro" id="IPR020568">
    <property type="entry name" value="Ribosomal_Su5_D2-typ_SF"/>
</dbReference>
<comment type="similarity">
    <text evidence="1">Belongs to the IMPACT family.</text>
</comment>
<name>A0A6B1DYU8_9CHLR</name>
<protein>
    <submittedName>
        <fullName evidence="4">YigZ family protein</fullName>
    </submittedName>
</protein>
<dbReference type="InterPro" id="IPR001498">
    <property type="entry name" value="Impact_N"/>
</dbReference>
<dbReference type="Pfam" id="PF09186">
    <property type="entry name" value="DUF1949"/>
    <property type="match status" value="1"/>
</dbReference>
<dbReference type="InterPro" id="IPR035647">
    <property type="entry name" value="EFG_III/V"/>
</dbReference>
<dbReference type="EMBL" id="VXPY01000122">
    <property type="protein sequence ID" value="MYD92017.1"/>
    <property type="molecule type" value="Genomic_DNA"/>
</dbReference>
<dbReference type="InterPro" id="IPR023582">
    <property type="entry name" value="Impact"/>
</dbReference>
<reference evidence="4" key="1">
    <citation type="submission" date="2019-09" db="EMBL/GenBank/DDBJ databases">
        <title>Characterisation of the sponge microbiome using genome-centric metagenomics.</title>
        <authorList>
            <person name="Engelberts J.P."/>
            <person name="Robbins S.J."/>
            <person name="De Goeij J.M."/>
            <person name="Aranda M."/>
            <person name="Bell S.C."/>
            <person name="Webster N.S."/>
        </authorList>
    </citation>
    <scope>NUCLEOTIDE SEQUENCE</scope>
    <source>
        <strain evidence="4">SB0662_bin_9</strain>
    </source>
</reference>
<dbReference type="InterPro" id="IPR036956">
    <property type="entry name" value="Impact_N_sf"/>
</dbReference>
<dbReference type="InterPro" id="IPR020569">
    <property type="entry name" value="UPF0029_Impact_CS"/>
</dbReference>
<evidence type="ECO:0000259" key="3">
    <source>
        <dbReference type="Pfam" id="PF09186"/>
    </source>
</evidence>
<dbReference type="NCBIfam" id="TIGR00257">
    <property type="entry name" value="IMPACT_YIGZ"/>
    <property type="match status" value="1"/>
</dbReference>
<evidence type="ECO:0000259" key="2">
    <source>
        <dbReference type="Pfam" id="PF01205"/>
    </source>
</evidence>
<dbReference type="Gene3D" id="3.30.230.30">
    <property type="entry name" value="Impact, N-terminal domain"/>
    <property type="match status" value="1"/>
</dbReference>
<organism evidence="4">
    <name type="scientific">Caldilineaceae bacterium SB0662_bin_9</name>
    <dbReference type="NCBI Taxonomy" id="2605258"/>
    <lineage>
        <taxon>Bacteria</taxon>
        <taxon>Bacillati</taxon>
        <taxon>Chloroflexota</taxon>
        <taxon>Caldilineae</taxon>
        <taxon>Caldilineales</taxon>
        <taxon>Caldilineaceae</taxon>
    </lineage>
</organism>